<dbReference type="InterPro" id="IPR029063">
    <property type="entry name" value="SAM-dependent_MTases_sf"/>
</dbReference>
<proteinExistence type="predicted"/>
<organism evidence="1 2">
    <name type="scientific">Capnocytophaga canimorsus</name>
    <dbReference type="NCBI Taxonomy" id="28188"/>
    <lineage>
        <taxon>Bacteria</taxon>
        <taxon>Pseudomonadati</taxon>
        <taxon>Bacteroidota</taxon>
        <taxon>Flavobacteriia</taxon>
        <taxon>Flavobacteriales</taxon>
        <taxon>Flavobacteriaceae</taxon>
        <taxon>Capnocytophaga</taxon>
    </lineage>
</organism>
<dbReference type="AlphaFoldDB" id="A0A0B7IIP4"/>
<reference evidence="2" key="1">
    <citation type="submission" date="2015-01" db="EMBL/GenBank/DDBJ databases">
        <authorList>
            <person name="MANFREDI Pablo"/>
        </authorList>
    </citation>
    <scope>NUCLEOTIDE SEQUENCE [LARGE SCALE GENOMIC DNA]</scope>
    <source>
        <strain evidence="2">Cc11</strain>
    </source>
</reference>
<sequence length="45" mass="5398">MMVKEDLKGWTQKEEYQLLELLDDLNGRNIKFALSNVFRAQREVK</sequence>
<dbReference type="Gene3D" id="3.40.50.150">
    <property type="entry name" value="Vaccinia Virus protein VP39"/>
    <property type="match status" value="1"/>
</dbReference>
<name>A0A0B7IIP4_9FLAO</name>
<dbReference type="Proteomes" id="UP000039370">
    <property type="component" value="Unassembled WGS sequence"/>
</dbReference>
<evidence type="ECO:0000313" key="2">
    <source>
        <dbReference type="Proteomes" id="UP000039370"/>
    </source>
</evidence>
<evidence type="ECO:0000313" key="1">
    <source>
        <dbReference type="EMBL" id="CEN51731.1"/>
    </source>
</evidence>
<protein>
    <submittedName>
        <fullName evidence="1">Uncharacterized protein</fullName>
    </submittedName>
</protein>
<accession>A0A0B7IIP4</accession>
<gene>
    <name evidence="1" type="ORF">CCAN11_2350009</name>
</gene>
<dbReference type="EMBL" id="CDOK01000152">
    <property type="protein sequence ID" value="CEN51731.1"/>
    <property type="molecule type" value="Genomic_DNA"/>
</dbReference>